<dbReference type="Pfam" id="PF00227">
    <property type="entry name" value="Proteasome"/>
    <property type="match status" value="1"/>
</dbReference>
<dbReference type="PROSITE" id="PS50240">
    <property type="entry name" value="TRYPSIN_DOM"/>
    <property type="match status" value="1"/>
</dbReference>
<evidence type="ECO:0000256" key="12">
    <source>
        <dbReference type="PROSITE-ProRule" id="PRU00808"/>
    </source>
</evidence>
<keyword evidence="11" id="KW-0539">Nucleus</keyword>
<comment type="similarity">
    <text evidence="12">Belongs to the peptidase T1A family.</text>
</comment>
<dbReference type="NCBIfam" id="NF003075">
    <property type="entry name" value="PRK03996.1"/>
    <property type="match status" value="1"/>
</dbReference>
<reference evidence="16" key="2">
    <citation type="journal article" date="2022" name="Res Sq">
        <title>Comparative Genomics Reveals Insights into the Divergent Evolution of Astigmatic Mites and Household Pest Adaptations.</title>
        <authorList>
            <person name="Xiong Q."/>
            <person name="Wan A.T.-Y."/>
            <person name="Liu X.-Y."/>
            <person name="Fung C.S.-H."/>
            <person name="Xiao X."/>
            <person name="Malainual N."/>
            <person name="Hou J."/>
            <person name="Wang L."/>
            <person name="Wang M."/>
            <person name="Yang K."/>
            <person name="Cui Y."/>
            <person name="Leung E."/>
            <person name="Nong W."/>
            <person name="Shin S.-K."/>
            <person name="Au S."/>
            <person name="Jeong K.Y."/>
            <person name="Chew F.T."/>
            <person name="Hui J."/>
            <person name="Leung T.F."/>
            <person name="Tungtrongchitr A."/>
            <person name="Zhong N."/>
            <person name="Liu Z."/>
            <person name="Tsui S."/>
        </authorList>
    </citation>
    <scope>NUCLEOTIDE SEQUENCE</scope>
    <source>
        <strain evidence="16">Derf</strain>
        <tissue evidence="16">Whole organism</tissue>
    </source>
</reference>
<keyword evidence="8" id="KW-0720">Serine protease</keyword>
<dbReference type="InterPro" id="IPR029055">
    <property type="entry name" value="Ntn_hydrolases_N"/>
</dbReference>
<dbReference type="Pfam" id="PF10584">
    <property type="entry name" value="Proteasome_A_N"/>
    <property type="match status" value="1"/>
</dbReference>
<evidence type="ECO:0000256" key="6">
    <source>
        <dbReference type="ARBA" id="ARBA00022670"/>
    </source>
</evidence>
<dbReference type="InterPro" id="IPR001353">
    <property type="entry name" value="Proteasome_sua/b"/>
</dbReference>
<dbReference type="FunFam" id="3.60.20.10:FF:000022">
    <property type="entry name" value="Proteasome subunit alpha type"/>
    <property type="match status" value="1"/>
</dbReference>
<dbReference type="GO" id="GO:0005737">
    <property type="term" value="C:cytoplasm"/>
    <property type="evidence" value="ECO:0007669"/>
    <property type="project" value="UniProtKB-SubCell"/>
</dbReference>
<keyword evidence="5" id="KW-0963">Cytoplasm</keyword>
<evidence type="ECO:0000256" key="13">
    <source>
        <dbReference type="SAM" id="MobiDB-lite"/>
    </source>
</evidence>
<dbReference type="GO" id="GO:0004252">
    <property type="term" value="F:serine-type endopeptidase activity"/>
    <property type="evidence" value="ECO:0007669"/>
    <property type="project" value="InterPro"/>
</dbReference>
<gene>
    <name evidence="16" type="ORF">DERF_000467</name>
</gene>
<evidence type="ECO:0000256" key="10">
    <source>
        <dbReference type="ARBA" id="ARBA00023157"/>
    </source>
</evidence>
<dbReference type="InterPro" id="IPR001254">
    <property type="entry name" value="Trypsin_dom"/>
</dbReference>
<dbReference type="Pfam" id="PF00089">
    <property type="entry name" value="Trypsin"/>
    <property type="match status" value="1"/>
</dbReference>
<dbReference type="AlphaFoldDB" id="A0A922I7E5"/>
<evidence type="ECO:0000256" key="8">
    <source>
        <dbReference type="ARBA" id="ARBA00022825"/>
    </source>
</evidence>
<dbReference type="InterPro" id="IPR023332">
    <property type="entry name" value="Proteasome_alpha-type"/>
</dbReference>
<dbReference type="PROSITE" id="PS00854">
    <property type="entry name" value="PROTEASOME_BETA_1"/>
    <property type="match status" value="1"/>
</dbReference>
<evidence type="ECO:0000256" key="3">
    <source>
        <dbReference type="ARBA" id="ARBA00004496"/>
    </source>
</evidence>
<evidence type="ECO:0000256" key="5">
    <source>
        <dbReference type="ARBA" id="ARBA00022490"/>
    </source>
</evidence>
<evidence type="ECO:0000256" key="4">
    <source>
        <dbReference type="ARBA" id="ARBA00021341"/>
    </source>
</evidence>
<evidence type="ECO:0000256" key="14">
    <source>
        <dbReference type="SAM" id="SignalP"/>
    </source>
</evidence>
<evidence type="ECO:0000313" key="17">
    <source>
        <dbReference type="Proteomes" id="UP000790347"/>
    </source>
</evidence>
<keyword evidence="17" id="KW-1185">Reference proteome</keyword>
<feature type="region of interest" description="Disordered" evidence="13">
    <location>
        <begin position="86"/>
        <end position="108"/>
    </location>
</feature>
<dbReference type="Gene3D" id="2.40.10.10">
    <property type="entry name" value="Trypsin-like serine proteases"/>
    <property type="match status" value="1"/>
</dbReference>
<keyword evidence="14" id="KW-0732">Signal</keyword>
<dbReference type="FunFam" id="2.40.10.10:FF:000006">
    <property type="entry name" value="Serine proteinase stubble"/>
    <property type="match status" value="1"/>
</dbReference>
<protein>
    <recommendedName>
        <fullName evidence="4">Proteasome subunit alpha type-4</fullName>
    </recommendedName>
</protein>
<evidence type="ECO:0000256" key="1">
    <source>
        <dbReference type="ARBA" id="ARBA00002000"/>
    </source>
</evidence>
<feature type="compositionally biased region" description="Polar residues" evidence="13">
    <location>
        <begin position="86"/>
        <end position="96"/>
    </location>
</feature>
<dbReference type="SUPFAM" id="SSF56235">
    <property type="entry name" value="N-terminal nucleophile aminohydrolases (Ntn hydrolases)"/>
    <property type="match status" value="1"/>
</dbReference>
<comment type="caution">
    <text evidence="16">The sequence shown here is derived from an EMBL/GenBank/DDBJ whole genome shotgun (WGS) entry which is preliminary data.</text>
</comment>
<accession>A0A922I7E5</accession>
<dbReference type="Gene3D" id="3.60.20.10">
    <property type="entry name" value="Glutamine Phosphoribosylpyrophosphate, subunit 1, domain 1"/>
    <property type="match status" value="1"/>
</dbReference>
<dbReference type="PROSITE" id="PS00388">
    <property type="entry name" value="PROTEASOME_ALPHA_1"/>
    <property type="match status" value="1"/>
</dbReference>
<dbReference type="PANTHER" id="PTHR24252">
    <property type="entry name" value="ACROSIN-RELATED"/>
    <property type="match status" value="1"/>
</dbReference>
<dbReference type="SMART" id="SM00948">
    <property type="entry name" value="Proteasome_A_N"/>
    <property type="match status" value="1"/>
</dbReference>
<dbReference type="InterPro" id="IPR033116">
    <property type="entry name" value="TRYPSIN_SER"/>
</dbReference>
<reference evidence="16" key="1">
    <citation type="submission" date="2013-05" db="EMBL/GenBank/DDBJ databases">
        <authorList>
            <person name="Yim A.K.Y."/>
            <person name="Chan T.F."/>
            <person name="Ji K.M."/>
            <person name="Liu X.Y."/>
            <person name="Zhou J.W."/>
            <person name="Li R.Q."/>
            <person name="Yang K.Y."/>
            <person name="Li J."/>
            <person name="Li M."/>
            <person name="Law P.T.W."/>
            <person name="Wu Y.L."/>
            <person name="Cai Z.L."/>
            <person name="Qin H."/>
            <person name="Bao Y."/>
            <person name="Leung R.K.K."/>
            <person name="Ng P.K.S."/>
            <person name="Zou J."/>
            <person name="Zhong X.J."/>
            <person name="Ran P.X."/>
            <person name="Zhong N.S."/>
            <person name="Liu Z.G."/>
            <person name="Tsui S.K.W."/>
        </authorList>
    </citation>
    <scope>NUCLEOTIDE SEQUENCE</scope>
    <source>
        <strain evidence="16">Derf</strain>
        <tissue evidence="16">Whole organism</tissue>
    </source>
</reference>
<dbReference type="PROSITE" id="PS51475">
    <property type="entry name" value="PROTEASOME_ALPHA_2"/>
    <property type="match status" value="1"/>
</dbReference>
<feature type="chain" id="PRO_5037137572" description="Proteasome subunit alpha type-4" evidence="14">
    <location>
        <begin position="29"/>
        <end position="794"/>
    </location>
</feature>
<comment type="function">
    <text evidence="1">The proteasome is a multicatalytic proteinase complex which is characterized by its ability to cleave peptides with Arg, Phe, Tyr, Leu, and Glu adjacent to the leaving group at neutral or slightly basic pH. The proteasome has an ATP-dependent proteolytic activity.</text>
</comment>
<dbReference type="GO" id="GO:0005634">
    <property type="term" value="C:nucleus"/>
    <property type="evidence" value="ECO:0007669"/>
    <property type="project" value="UniProtKB-SubCell"/>
</dbReference>
<dbReference type="SUPFAM" id="SSF50494">
    <property type="entry name" value="Trypsin-like serine proteases"/>
    <property type="match status" value="1"/>
</dbReference>
<dbReference type="InterPro" id="IPR016050">
    <property type="entry name" value="Proteasome_bsu_CS"/>
</dbReference>
<evidence type="ECO:0000259" key="15">
    <source>
        <dbReference type="PROSITE" id="PS50240"/>
    </source>
</evidence>
<keyword evidence="9 12" id="KW-0647">Proteasome</keyword>
<feature type="domain" description="Peptidase S1" evidence="15">
    <location>
        <begin position="311"/>
        <end position="565"/>
    </location>
</feature>
<dbReference type="InterPro" id="IPR043504">
    <property type="entry name" value="Peptidase_S1_PA_chymotrypsin"/>
</dbReference>
<dbReference type="Proteomes" id="UP000790347">
    <property type="component" value="Unassembled WGS sequence"/>
</dbReference>
<dbReference type="CDD" id="cd03752">
    <property type="entry name" value="proteasome_alpha_type_4"/>
    <property type="match status" value="1"/>
</dbReference>
<dbReference type="GO" id="GO:0006511">
    <property type="term" value="P:ubiquitin-dependent protein catabolic process"/>
    <property type="evidence" value="ECO:0007669"/>
    <property type="project" value="InterPro"/>
</dbReference>
<dbReference type="PROSITE" id="PS00135">
    <property type="entry name" value="TRYPSIN_SER"/>
    <property type="match status" value="1"/>
</dbReference>
<keyword evidence="10" id="KW-1015">Disulfide bond</keyword>
<evidence type="ECO:0000256" key="9">
    <source>
        <dbReference type="ARBA" id="ARBA00022942"/>
    </source>
</evidence>
<dbReference type="PRINTS" id="PR00722">
    <property type="entry name" value="CHYMOTRYPSIN"/>
</dbReference>
<dbReference type="InterPro" id="IPR000426">
    <property type="entry name" value="Proteasome_asu_N"/>
</dbReference>
<evidence type="ECO:0000313" key="16">
    <source>
        <dbReference type="EMBL" id="KAH9526369.1"/>
    </source>
</evidence>
<name>A0A922I7E5_DERFA</name>
<evidence type="ECO:0000256" key="11">
    <source>
        <dbReference type="ARBA" id="ARBA00023242"/>
    </source>
</evidence>
<dbReference type="SMART" id="SM00020">
    <property type="entry name" value="Tryp_SPc"/>
    <property type="match status" value="1"/>
</dbReference>
<dbReference type="PANTHER" id="PTHR24252:SF7">
    <property type="entry name" value="HYALIN"/>
    <property type="match status" value="1"/>
</dbReference>
<proteinExistence type="inferred from homology"/>
<comment type="subcellular location">
    <subcellularLocation>
        <location evidence="3">Cytoplasm</location>
    </subcellularLocation>
    <subcellularLocation>
        <location evidence="2">Nucleus</location>
    </subcellularLocation>
</comment>
<dbReference type="GO" id="GO:0019773">
    <property type="term" value="C:proteasome core complex, alpha-subunit complex"/>
    <property type="evidence" value="ECO:0007669"/>
    <property type="project" value="UniProtKB-UniRule"/>
</dbReference>
<dbReference type="EMBL" id="ASGP02000001">
    <property type="protein sequence ID" value="KAH9526369.1"/>
    <property type="molecule type" value="Genomic_DNA"/>
</dbReference>
<organism evidence="16 17">
    <name type="scientific">Dermatophagoides farinae</name>
    <name type="common">American house dust mite</name>
    <dbReference type="NCBI Taxonomy" id="6954"/>
    <lineage>
        <taxon>Eukaryota</taxon>
        <taxon>Metazoa</taxon>
        <taxon>Ecdysozoa</taxon>
        <taxon>Arthropoda</taxon>
        <taxon>Chelicerata</taxon>
        <taxon>Arachnida</taxon>
        <taxon>Acari</taxon>
        <taxon>Acariformes</taxon>
        <taxon>Sarcoptiformes</taxon>
        <taxon>Astigmata</taxon>
        <taxon>Psoroptidia</taxon>
        <taxon>Analgoidea</taxon>
        <taxon>Pyroglyphidae</taxon>
        <taxon>Dermatophagoidinae</taxon>
        <taxon>Dermatophagoides</taxon>
    </lineage>
</organism>
<sequence>MFKQTTFSLFKFIQLSLLYSLLLGIGESFKIRPKQCTNAIGDQGTCMFVWECIKTEGKHLGTCADGFLFGSCCGHNDIVNSIQNEFPVTSSPSSSTNKDKLRPWSSTTTTKNPWIDSNSFNTTTATNIFKSTTETPIIAVHSTTLAFQNKPQQYTTSQKPWIIYTGRPGTTTKRPAIVWPITINRPTAVINNNNTNSWNIVKPPQSVTITSHQPVSIGIGHWNLTTTVMATTTTTTTSATNDKDNSTEITTTTKMPVISETSNYSSSTSPPPQLSVIDNNFTTPLSITTSSLNGKHQQQCGITQLRPRTKVVGGMNSAFGAWPWQVSVRRISFFGFSSTHRCGGALLNNQWIATAGHCVDDLLLTQIRIRVGEYDFSSSREPFPHIERGAKKKIVHPKYNFFTYENDLALVKLEHPIDFLPHISPICLPPDDIDLLGKNATVTGWGRLSEGGVLPTVLQEVRVPIISNDRCKNMFLSAGRHEYIPDIFMCAGYDAGGRDSCQGDSGGPLQVQTEDGHWFLAGIISWGIGCGEPSLPGARRYDSRTTIFSPEGRLYQVEYAMEAIQHAGTCLGILASDGIVLAAEKRNPNKLLDDVFSSEKIYKLHDDMACSVAGITSDANVLTNELRLIAQRHLLQYGESIPCERIVSWLCDIKQAYTQYGGKRPFGVSVLYMGWDKHYGFQLYQSDPSGNYSGWKATCIGNNSSAAVALLKQEYKEGETNLKQALQLTIRVLSKTLDTTKLTEDKIEIVTLTRENGKTKIRILPSSETLEYIKTYEKEEAQKAEAAKKEKERK</sequence>
<dbReference type="InterPro" id="IPR009003">
    <property type="entry name" value="Peptidase_S1_PA"/>
</dbReference>
<evidence type="ECO:0000256" key="2">
    <source>
        <dbReference type="ARBA" id="ARBA00004123"/>
    </source>
</evidence>
<dbReference type="InterPro" id="IPR001314">
    <property type="entry name" value="Peptidase_S1A"/>
</dbReference>
<keyword evidence="6" id="KW-0645">Protease</keyword>
<feature type="signal peptide" evidence="14">
    <location>
        <begin position="1"/>
        <end position="28"/>
    </location>
</feature>
<keyword evidence="7" id="KW-0378">Hydrolase</keyword>
<dbReference type="CDD" id="cd00190">
    <property type="entry name" value="Tryp_SPc"/>
    <property type="match status" value="1"/>
</dbReference>
<evidence type="ECO:0000256" key="7">
    <source>
        <dbReference type="ARBA" id="ARBA00022801"/>
    </source>
</evidence>